<feature type="domain" description="Recombinase" evidence="3">
    <location>
        <begin position="168"/>
        <end position="307"/>
    </location>
</feature>
<evidence type="ECO:0000313" key="5">
    <source>
        <dbReference type="EMBL" id="OXT09332.1"/>
    </source>
</evidence>
<keyword evidence="1" id="KW-0175">Coiled coil</keyword>
<dbReference type="InterPro" id="IPR011109">
    <property type="entry name" value="DNA_bind_recombinase_dom"/>
</dbReference>
<dbReference type="Gene3D" id="3.40.50.1390">
    <property type="entry name" value="Resolvase, N-terminal catalytic domain"/>
    <property type="match status" value="1"/>
</dbReference>
<reference evidence="4 6" key="1">
    <citation type="submission" date="2016-08" db="EMBL/GenBank/DDBJ databases">
        <title>A novel genetic cassette of butanologenic Thermoanaerobacterium thermosaccharolyticum that directly convert cellulose to butanol.</title>
        <authorList>
            <person name="Li T."/>
            <person name="He J."/>
        </authorList>
    </citation>
    <scope>NUCLEOTIDE SEQUENCE [LARGE SCALE GENOMIC DNA]</scope>
    <source>
        <strain evidence="4 6">TG57</strain>
    </source>
</reference>
<dbReference type="InterPro" id="IPR006119">
    <property type="entry name" value="Resolv_N"/>
</dbReference>
<dbReference type="OMA" id="IYYRFIG"/>
<dbReference type="GO" id="GO:0000150">
    <property type="term" value="F:DNA strand exchange activity"/>
    <property type="evidence" value="ECO:0007669"/>
    <property type="project" value="InterPro"/>
</dbReference>
<dbReference type="EMBL" id="NKHD01000004">
    <property type="protein sequence ID" value="OXT09332.1"/>
    <property type="molecule type" value="Genomic_DNA"/>
</dbReference>
<dbReference type="InterPro" id="IPR025827">
    <property type="entry name" value="Zn_ribbon_recom_dom"/>
</dbReference>
<accession>A0A231VM23</accession>
<organism evidence="5 7">
    <name type="scientific">Thermoanaerobacterium thermosaccharolyticum</name>
    <name type="common">Clostridium thermosaccharolyticum</name>
    <dbReference type="NCBI Taxonomy" id="1517"/>
    <lineage>
        <taxon>Bacteria</taxon>
        <taxon>Bacillati</taxon>
        <taxon>Bacillota</taxon>
        <taxon>Clostridia</taxon>
        <taxon>Thermoanaerobacterales</taxon>
        <taxon>Thermoanaerobacteraceae</taxon>
        <taxon>Thermoanaerobacterium</taxon>
    </lineage>
</organism>
<dbReference type="RefSeq" id="WP_013297576.1">
    <property type="nucleotide sequence ID" value="NZ_CP016893.1"/>
</dbReference>
<dbReference type="PROSITE" id="PS51736">
    <property type="entry name" value="RECOMBINASES_3"/>
    <property type="match status" value="1"/>
</dbReference>
<dbReference type="PANTHER" id="PTHR30461">
    <property type="entry name" value="DNA-INVERTASE FROM LAMBDOID PROPHAGE"/>
    <property type="match status" value="1"/>
</dbReference>
<dbReference type="EMBL" id="CP016893">
    <property type="protein sequence ID" value="AST58702.1"/>
    <property type="molecule type" value="Genomic_DNA"/>
</dbReference>
<evidence type="ECO:0000313" key="4">
    <source>
        <dbReference type="EMBL" id="AST58702.1"/>
    </source>
</evidence>
<evidence type="ECO:0000313" key="7">
    <source>
        <dbReference type="Proteomes" id="UP000215301"/>
    </source>
</evidence>
<dbReference type="SUPFAM" id="SSF53041">
    <property type="entry name" value="Resolvase-like"/>
    <property type="match status" value="1"/>
</dbReference>
<dbReference type="PROSITE" id="PS51737">
    <property type="entry name" value="RECOMBINASE_DNA_BIND"/>
    <property type="match status" value="1"/>
</dbReference>
<dbReference type="PANTHER" id="PTHR30461:SF23">
    <property type="entry name" value="DNA RECOMBINASE-RELATED"/>
    <property type="match status" value="1"/>
</dbReference>
<proteinExistence type="predicted"/>
<dbReference type="InterPro" id="IPR038109">
    <property type="entry name" value="DNA_bind_recomb_sf"/>
</dbReference>
<protein>
    <submittedName>
        <fullName evidence="4">Resolvase</fullName>
    </submittedName>
</protein>
<evidence type="ECO:0000256" key="1">
    <source>
        <dbReference type="SAM" id="Coils"/>
    </source>
</evidence>
<dbReference type="InterPro" id="IPR036162">
    <property type="entry name" value="Resolvase-like_N_sf"/>
</dbReference>
<evidence type="ECO:0000259" key="2">
    <source>
        <dbReference type="PROSITE" id="PS51736"/>
    </source>
</evidence>
<evidence type="ECO:0000313" key="6">
    <source>
        <dbReference type="Proteomes" id="UP000214975"/>
    </source>
</evidence>
<dbReference type="Proteomes" id="UP000215301">
    <property type="component" value="Unassembled WGS sequence"/>
</dbReference>
<feature type="coiled-coil region" evidence="1">
    <location>
        <begin position="395"/>
        <end position="464"/>
    </location>
</feature>
<dbReference type="Pfam" id="PF07508">
    <property type="entry name" value="Recombinase"/>
    <property type="match status" value="1"/>
</dbReference>
<dbReference type="GeneID" id="93863932"/>
<evidence type="ECO:0000259" key="3">
    <source>
        <dbReference type="PROSITE" id="PS51737"/>
    </source>
</evidence>
<sequence length="524" mass="61540">MLKKNVLNRTWNCAIYCRLSKEDLSKGYSESIKTQEKELTRYVLENNWNLVGVYIDDGVSGTTFERDDFKRMIDDVECGLINCIITKDLSRLGRDYIETGRYLEKVFPEYGVRYIALNDGVDTLKGEDDSIPFRNVVNDMYAKDISKKIRFNLHSKMKEGLYIGAFAPYGYTKDPDNKNRLVPANDITTQAVKRIFSLYTEGFGKQKIAKILTDEGYPTPAESKRNYANPSQKIKMWNSNAVHRILTNEVYIGTVVQHKRKKVSYKVKKVKDVPEEEWIKKTHMHEPIIDENIFWQVQDIIQERAKLKFRPGHVTHLFSGKAKCGDCGSYMGYFYDKDRKAPCWKLICGAFRKYGSKACTMHSIPEEKLKQIVLDDLKSIANEIVDFNELTKIAEDSIEEKYIEQKKEYEEYKKKYLEFQNTFKQMYYDKIKGLINEEQFKMLSDELQSEMKIYHEKLNKIEGQLNSNDVKAILIQQAYDKIKNIIDMQDLTRQMIENLIDFVEIFKDNRIKIHYKFSNLKNFS</sequence>
<feature type="domain" description="Resolvase/invertase-type recombinase catalytic" evidence="2">
    <location>
        <begin position="12"/>
        <end position="168"/>
    </location>
</feature>
<dbReference type="Pfam" id="PF13408">
    <property type="entry name" value="Zn_ribbon_recom"/>
    <property type="match status" value="1"/>
</dbReference>
<gene>
    <name evidence="5" type="ORF">CE561_01420</name>
    <name evidence="4" type="ORF">Thert_02896</name>
</gene>
<dbReference type="Pfam" id="PF00239">
    <property type="entry name" value="Resolvase"/>
    <property type="match status" value="1"/>
</dbReference>
<dbReference type="InterPro" id="IPR050639">
    <property type="entry name" value="SSR_resolvase"/>
</dbReference>
<dbReference type="Gene3D" id="3.90.1750.20">
    <property type="entry name" value="Putative Large Serine Recombinase, Chain B, Domain 2"/>
    <property type="match status" value="1"/>
</dbReference>
<dbReference type="SMART" id="SM00857">
    <property type="entry name" value="Resolvase"/>
    <property type="match status" value="1"/>
</dbReference>
<name>A0A231VM23_THETR</name>
<dbReference type="GO" id="GO:0003677">
    <property type="term" value="F:DNA binding"/>
    <property type="evidence" value="ECO:0007669"/>
    <property type="project" value="InterPro"/>
</dbReference>
<dbReference type="Proteomes" id="UP000214975">
    <property type="component" value="Chromosome"/>
</dbReference>
<reference evidence="5 7" key="2">
    <citation type="submission" date="2017-06" db="EMBL/GenBank/DDBJ databases">
        <title>Isolation and characterization of a thermophilic and butanogenic Thermoanaerobacterium thermosaccharolyticum M5 capable of efficient degradation of hemicellulose.</title>
        <authorList>
            <person name="Xin F."/>
            <person name="Jiang Y."/>
        </authorList>
    </citation>
    <scope>NUCLEOTIDE SEQUENCE [LARGE SCALE GENOMIC DNA]</scope>
    <source>
        <strain evidence="5 7">M5</strain>
    </source>
</reference>
<dbReference type="AlphaFoldDB" id="A0A231VM23"/>